<feature type="chain" id="PRO_5022871506" evidence="2">
    <location>
        <begin position="27"/>
        <end position="348"/>
    </location>
</feature>
<keyword evidence="5" id="KW-1185">Reference proteome</keyword>
<dbReference type="EMBL" id="SJPG01000001">
    <property type="protein sequence ID" value="TWT63018.1"/>
    <property type="molecule type" value="Genomic_DNA"/>
</dbReference>
<dbReference type="InterPro" id="IPR016187">
    <property type="entry name" value="CTDL_fold"/>
</dbReference>
<organism evidence="4 5">
    <name type="scientific">Rubinisphaera italica</name>
    <dbReference type="NCBI Taxonomy" id="2527969"/>
    <lineage>
        <taxon>Bacteria</taxon>
        <taxon>Pseudomonadati</taxon>
        <taxon>Planctomycetota</taxon>
        <taxon>Planctomycetia</taxon>
        <taxon>Planctomycetales</taxon>
        <taxon>Planctomycetaceae</taxon>
        <taxon>Rubinisphaera</taxon>
    </lineage>
</organism>
<evidence type="ECO:0000313" key="4">
    <source>
        <dbReference type="EMBL" id="TWT63018.1"/>
    </source>
</evidence>
<dbReference type="Pfam" id="PF03781">
    <property type="entry name" value="FGE-sulfatase"/>
    <property type="match status" value="1"/>
</dbReference>
<dbReference type="InterPro" id="IPR051043">
    <property type="entry name" value="Sulfatase_Mod_Factor_Kinase"/>
</dbReference>
<dbReference type="Proteomes" id="UP000316095">
    <property type="component" value="Unassembled WGS sequence"/>
</dbReference>
<keyword evidence="4" id="KW-0808">Transferase</keyword>
<feature type="compositionally biased region" description="Acidic residues" evidence="1">
    <location>
        <begin position="66"/>
        <end position="77"/>
    </location>
</feature>
<dbReference type="PANTHER" id="PTHR23150:SF19">
    <property type="entry name" value="FORMYLGLYCINE-GENERATING ENZYME"/>
    <property type="match status" value="1"/>
</dbReference>
<protein>
    <submittedName>
        <fullName evidence="4">Serine/threonine-protein kinase pkn1</fullName>
        <ecNumber evidence="4">2.7.11.1</ecNumber>
    </submittedName>
</protein>
<comment type="caution">
    <text evidence="4">The sequence shown here is derived from an EMBL/GenBank/DDBJ whole genome shotgun (WGS) entry which is preliminary data.</text>
</comment>
<dbReference type="RefSeq" id="WP_146504814.1">
    <property type="nucleotide sequence ID" value="NZ_SJPG01000001.1"/>
</dbReference>
<proteinExistence type="predicted"/>
<dbReference type="EC" id="2.7.11.1" evidence="4"/>
<sequence precursor="true">MHHRNRFLSSGLSLGLALLIVSPLQAEDKTPAADKVKFDAYTVELPYTEVAFEMLPIPGGTFEMGSPEDEADRQEDEGPQHPVTVEPFWMGKCEVTWDEYDTFRYKLDVQRRELAGLDANEKDTKADAMTRPTKEYRDMTFGMGHDGYPAICMTQLAAKAYCEWLTEITGDYYRLPTEAEWEYACRAGTTTAYSFGDDPEMLDEYAWYYDNVDEVYQKVGQKKPNPWGLHDMHGNVAEWTQDQYISDFYSTFPTDKPTLNPVAVVKTLYPRVVRGGSWYDDPDFLRSASRQKSDPLWKVRDPQLPKSMWYHTDALHVGFRVIRPVRRPLADEIKRNIFLSDPPPELMK</sequence>
<dbReference type="Gene3D" id="3.90.1580.10">
    <property type="entry name" value="paralog of FGE (formylglycine-generating enzyme)"/>
    <property type="match status" value="1"/>
</dbReference>
<dbReference type="PANTHER" id="PTHR23150">
    <property type="entry name" value="SULFATASE MODIFYING FACTOR 1, 2"/>
    <property type="match status" value="1"/>
</dbReference>
<evidence type="ECO:0000313" key="5">
    <source>
        <dbReference type="Proteomes" id="UP000316095"/>
    </source>
</evidence>
<dbReference type="InterPro" id="IPR042095">
    <property type="entry name" value="SUMF_sf"/>
</dbReference>
<dbReference type="SUPFAM" id="SSF56436">
    <property type="entry name" value="C-type lectin-like"/>
    <property type="match status" value="1"/>
</dbReference>
<reference evidence="4 5" key="1">
    <citation type="submission" date="2019-02" db="EMBL/GenBank/DDBJ databases">
        <title>Deep-cultivation of Planctomycetes and their phenomic and genomic characterization uncovers novel biology.</title>
        <authorList>
            <person name="Wiegand S."/>
            <person name="Jogler M."/>
            <person name="Boedeker C."/>
            <person name="Pinto D."/>
            <person name="Vollmers J."/>
            <person name="Rivas-Marin E."/>
            <person name="Kohn T."/>
            <person name="Peeters S.H."/>
            <person name="Heuer A."/>
            <person name="Rast P."/>
            <person name="Oberbeckmann S."/>
            <person name="Bunk B."/>
            <person name="Jeske O."/>
            <person name="Meyerdierks A."/>
            <person name="Storesund J.E."/>
            <person name="Kallscheuer N."/>
            <person name="Luecker S."/>
            <person name="Lage O.M."/>
            <person name="Pohl T."/>
            <person name="Merkel B.J."/>
            <person name="Hornburger P."/>
            <person name="Mueller R.-W."/>
            <person name="Bruemmer F."/>
            <person name="Labrenz M."/>
            <person name="Spormann A.M."/>
            <person name="Op Den Camp H."/>
            <person name="Overmann J."/>
            <person name="Amann R."/>
            <person name="Jetten M.S.M."/>
            <person name="Mascher T."/>
            <person name="Medema M.H."/>
            <person name="Devos D.P."/>
            <person name="Kaster A.-K."/>
            <person name="Ovreas L."/>
            <person name="Rohde M."/>
            <person name="Galperin M.Y."/>
            <person name="Jogler C."/>
        </authorList>
    </citation>
    <scope>NUCLEOTIDE SEQUENCE [LARGE SCALE GENOMIC DNA]</scope>
    <source>
        <strain evidence="4 5">Pan54</strain>
    </source>
</reference>
<feature type="signal peptide" evidence="2">
    <location>
        <begin position="1"/>
        <end position="26"/>
    </location>
</feature>
<evidence type="ECO:0000259" key="3">
    <source>
        <dbReference type="Pfam" id="PF03781"/>
    </source>
</evidence>
<accession>A0A5C5XJZ5</accession>
<dbReference type="GO" id="GO:0120147">
    <property type="term" value="F:formylglycine-generating oxidase activity"/>
    <property type="evidence" value="ECO:0007669"/>
    <property type="project" value="TreeGrafter"/>
</dbReference>
<keyword evidence="4" id="KW-0418">Kinase</keyword>
<dbReference type="InterPro" id="IPR005532">
    <property type="entry name" value="SUMF_dom"/>
</dbReference>
<evidence type="ECO:0000256" key="1">
    <source>
        <dbReference type="SAM" id="MobiDB-lite"/>
    </source>
</evidence>
<keyword evidence="2" id="KW-0732">Signal</keyword>
<dbReference type="GO" id="GO:0004674">
    <property type="term" value="F:protein serine/threonine kinase activity"/>
    <property type="evidence" value="ECO:0007669"/>
    <property type="project" value="UniProtKB-EC"/>
</dbReference>
<feature type="domain" description="Sulfatase-modifying factor enzyme-like" evidence="3">
    <location>
        <begin position="53"/>
        <end position="294"/>
    </location>
</feature>
<evidence type="ECO:0000256" key="2">
    <source>
        <dbReference type="SAM" id="SignalP"/>
    </source>
</evidence>
<gene>
    <name evidence="4" type="primary">pkn1_6</name>
    <name evidence="4" type="ORF">Pan54_37690</name>
</gene>
<dbReference type="AlphaFoldDB" id="A0A5C5XJZ5"/>
<feature type="region of interest" description="Disordered" evidence="1">
    <location>
        <begin position="59"/>
        <end position="84"/>
    </location>
</feature>
<name>A0A5C5XJZ5_9PLAN</name>
<dbReference type="OrthoDB" id="9812426at2"/>